<dbReference type="OrthoDB" id="1022206at2759"/>
<dbReference type="AlphaFoldDB" id="A0A8T2B8L0"/>
<dbReference type="EMBL" id="JAEFBJ010000008">
    <property type="protein sequence ID" value="KAG7583458.1"/>
    <property type="molecule type" value="Genomic_DNA"/>
</dbReference>
<dbReference type="NCBIfam" id="TIGR01640">
    <property type="entry name" value="F_box_assoc_1"/>
    <property type="match status" value="1"/>
</dbReference>
<dbReference type="InterPro" id="IPR001810">
    <property type="entry name" value="F-box_dom"/>
</dbReference>
<dbReference type="Pfam" id="PF00646">
    <property type="entry name" value="F-box"/>
    <property type="match status" value="1"/>
</dbReference>
<feature type="domain" description="F-box" evidence="1">
    <location>
        <begin position="1"/>
        <end position="48"/>
    </location>
</feature>
<dbReference type="PANTHER" id="PTHR31672:SF13">
    <property type="entry name" value="F-BOX PROTEIN CPR30-LIKE"/>
    <property type="match status" value="1"/>
</dbReference>
<dbReference type="PANTHER" id="PTHR31672">
    <property type="entry name" value="BNACNNG10540D PROTEIN"/>
    <property type="match status" value="1"/>
</dbReference>
<dbReference type="InterPro" id="IPR006527">
    <property type="entry name" value="F-box-assoc_dom_typ1"/>
</dbReference>
<dbReference type="Pfam" id="PF07734">
    <property type="entry name" value="FBA_1"/>
    <property type="match status" value="1"/>
</dbReference>
<protein>
    <submittedName>
        <fullName evidence="2">F-box domain</fullName>
    </submittedName>
</protein>
<evidence type="ECO:0000313" key="3">
    <source>
        <dbReference type="Proteomes" id="UP000694251"/>
    </source>
</evidence>
<accession>A0A8T2B8L0</accession>
<sequence length="359" mass="41835">MSDLPPDLVEEIVSRIPATSLKRLRSTCKQWNSLFKNRRFTEKHFREAPKQSHALLWNDRRVCPMSINLNVAPPSIEFKSVLSIKDSEPVDISKVSHCDGLLLCTTNDGRLVVWNPCLGQTRWINFENDYKTYYRFALGYKNNKSCRSYKILRFWTSYLSPNHIGLVYNIYEFTSHSWRVLLDKVALNYFLIEPENGVSFKGNTYWLALDVETNFLLGFDFTMERFKRLCLPSNKKGDTMVISVVREEKLSLSHQNFRSSKMDIWMTNRIDSETALSWKKYFSVEFKILSTRHSLPLCISVLIDEEKKVVVSTVRGNYENRVNIIGAYDAYYAEVLVESTNWPCSPCIFSYVPSLVQIQ</sequence>
<name>A0A8T2B8L0_ARASU</name>
<organism evidence="2 3">
    <name type="scientific">Arabidopsis suecica</name>
    <name type="common">Swedish thale-cress</name>
    <name type="synonym">Cardaminopsis suecica</name>
    <dbReference type="NCBI Taxonomy" id="45249"/>
    <lineage>
        <taxon>Eukaryota</taxon>
        <taxon>Viridiplantae</taxon>
        <taxon>Streptophyta</taxon>
        <taxon>Embryophyta</taxon>
        <taxon>Tracheophyta</taxon>
        <taxon>Spermatophyta</taxon>
        <taxon>Magnoliopsida</taxon>
        <taxon>eudicotyledons</taxon>
        <taxon>Gunneridae</taxon>
        <taxon>Pentapetalae</taxon>
        <taxon>rosids</taxon>
        <taxon>malvids</taxon>
        <taxon>Brassicales</taxon>
        <taxon>Brassicaceae</taxon>
        <taxon>Camelineae</taxon>
        <taxon>Arabidopsis</taxon>
    </lineage>
</organism>
<comment type="caution">
    <text evidence="2">The sequence shown here is derived from an EMBL/GenBank/DDBJ whole genome shotgun (WGS) entry which is preliminary data.</text>
</comment>
<evidence type="ECO:0000259" key="1">
    <source>
        <dbReference type="PROSITE" id="PS50181"/>
    </source>
</evidence>
<reference evidence="2 3" key="1">
    <citation type="submission" date="2020-12" db="EMBL/GenBank/DDBJ databases">
        <title>Concerted genomic and epigenomic changes stabilize Arabidopsis allopolyploids.</title>
        <authorList>
            <person name="Chen Z."/>
        </authorList>
    </citation>
    <scope>NUCLEOTIDE SEQUENCE [LARGE SCALE GENOMIC DNA]</scope>
    <source>
        <strain evidence="2">As9502</strain>
        <tissue evidence="2">Leaf</tissue>
    </source>
</reference>
<dbReference type="Proteomes" id="UP000694251">
    <property type="component" value="Chromosome 8"/>
</dbReference>
<gene>
    <name evidence="2" type="ORF">ISN44_As08g029690</name>
</gene>
<dbReference type="CDD" id="cd22157">
    <property type="entry name" value="F-box_AtFBW1-like"/>
    <property type="match status" value="1"/>
</dbReference>
<proteinExistence type="predicted"/>
<dbReference type="PROSITE" id="PS50181">
    <property type="entry name" value="FBOX"/>
    <property type="match status" value="1"/>
</dbReference>
<dbReference type="InterPro" id="IPR050796">
    <property type="entry name" value="SCF_F-box_component"/>
</dbReference>
<keyword evidence="3" id="KW-1185">Reference proteome</keyword>
<dbReference type="SMART" id="SM00256">
    <property type="entry name" value="FBOX"/>
    <property type="match status" value="1"/>
</dbReference>
<dbReference type="InterPro" id="IPR017451">
    <property type="entry name" value="F-box-assoc_interact_dom"/>
</dbReference>
<evidence type="ECO:0000313" key="2">
    <source>
        <dbReference type="EMBL" id="KAG7583458.1"/>
    </source>
</evidence>